<evidence type="ECO:0000313" key="2">
    <source>
        <dbReference type="Proteomes" id="UP000019812"/>
    </source>
</evidence>
<protein>
    <submittedName>
        <fullName evidence="1">Uncharacterized protein</fullName>
    </submittedName>
</protein>
<name>A0A084XZC1_9PROT</name>
<dbReference type="Proteomes" id="UP000019812">
    <property type="component" value="Unassembled WGS sequence"/>
</dbReference>
<dbReference type="AlphaFoldDB" id="A0A084XZC1"/>
<dbReference type="EMBL" id="JDSS02000024">
    <property type="protein sequence ID" value="KFB67815.1"/>
    <property type="molecule type" value="Genomic_DNA"/>
</dbReference>
<dbReference type="STRING" id="1457154.CAPSK01_002403"/>
<organism evidence="1 2">
    <name type="scientific">Candidatus Accumulibacter vicinus</name>
    <dbReference type="NCBI Taxonomy" id="2954382"/>
    <lineage>
        <taxon>Bacteria</taxon>
        <taxon>Pseudomonadati</taxon>
        <taxon>Pseudomonadota</taxon>
        <taxon>Betaproteobacteria</taxon>
        <taxon>Candidatus Accumulibacter</taxon>
    </lineage>
</organism>
<proteinExistence type="predicted"/>
<reference evidence="1 2" key="1">
    <citation type="submission" date="2014-07" db="EMBL/GenBank/DDBJ databases">
        <title>Expanding our view of genomic diversity in Candidatus Accumulibacter clades.</title>
        <authorList>
            <person name="Skennerton C.T."/>
            <person name="Barr J.J."/>
            <person name="Slater F.R."/>
            <person name="Bond P.L."/>
            <person name="Tyson G.W."/>
        </authorList>
    </citation>
    <scope>NUCLEOTIDE SEQUENCE [LARGE SCALE GENOMIC DNA]</scope>
    <source>
        <strain evidence="2">SK-01</strain>
    </source>
</reference>
<evidence type="ECO:0000313" key="1">
    <source>
        <dbReference type="EMBL" id="KFB67815.1"/>
    </source>
</evidence>
<gene>
    <name evidence="1" type="ORF">CAPSK01_002403</name>
</gene>
<accession>A0A084XZC1</accession>
<comment type="caution">
    <text evidence="1">The sequence shown here is derived from an EMBL/GenBank/DDBJ whole genome shotgun (WGS) entry which is preliminary data.</text>
</comment>
<sequence>MHSQTYCHLSAPIMNKKLILPAEVKVCATCSYWDGERMVDTELRLVVVGEDGQGECLVQSKFSCGLNDVRRETASCAWEHLAPDTASVDLESDNGR</sequence>